<protein>
    <submittedName>
        <fullName evidence="1">Uncharacterized protein</fullName>
    </submittedName>
</protein>
<comment type="caution">
    <text evidence="1">The sequence shown here is derived from an EMBL/GenBank/DDBJ whole genome shotgun (WGS) entry which is preliminary data.</text>
</comment>
<dbReference type="AlphaFoldDB" id="A0A0A2A4M5"/>
<dbReference type="EMBL" id="JNAL01000012">
    <property type="protein sequence ID" value="KGF95796.1"/>
    <property type="molecule type" value="Genomic_DNA"/>
</dbReference>
<accession>A0A0A2A4M5</accession>
<evidence type="ECO:0000313" key="2">
    <source>
        <dbReference type="Proteomes" id="UP000030355"/>
    </source>
</evidence>
<dbReference type="STRING" id="93057.EU95_1097"/>
<gene>
    <name evidence="1" type="ORF">EU95_1097</name>
</gene>
<reference evidence="2" key="1">
    <citation type="journal article" date="2014" name="Sci. Data">
        <title>Genomes of diverse isolates of the marine cyanobacterium Prochlorococcus.</title>
        <authorList>
            <person name="Biller S."/>
            <person name="Berube P."/>
            <person name="Thompson J."/>
            <person name="Kelly L."/>
            <person name="Roggensack S."/>
            <person name="Awad L."/>
            <person name="Roache-Johnson K."/>
            <person name="Ding H."/>
            <person name="Giovannoni S.J."/>
            <person name="Moore L.R."/>
            <person name="Chisholm S.W."/>
        </authorList>
    </citation>
    <scope>NUCLEOTIDE SEQUENCE [LARGE SCALE GENOMIC DNA]</scope>
    <source>
        <strain evidence="2">MIT 9201</strain>
    </source>
</reference>
<organism evidence="1 2">
    <name type="scientific">Prochlorococcus marinus str. MIT 9201</name>
    <dbReference type="NCBI Taxonomy" id="93057"/>
    <lineage>
        <taxon>Bacteria</taxon>
        <taxon>Bacillati</taxon>
        <taxon>Cyanobacteriota</taxon>
        <taxon>Cyanophyceae</taxon>
        <taxon>Synechococcales</taxon>
        <taxon>Prochlorococcaceae</taxon>
        <taxon>Prochlorococcus</taxon>
    </lineage>
</organism>
<dbReference type="RefSeq" id="WP_193742472.1">
    <property type="nucleotide sequence ID" value="NZ_CP138977.1"/>
</dbReference>
<proteinExistence type="predicted"/>
<dbReference type="Proteomes" id="UP000030355">
    <property type="component" value="Unassembled WGS sequence"/>
</dbReference>
<sequence>MTNLNPIKKKLSKVDRKVSIQEPSKLLAEFFNGVVIELDEEYEYDS</sequence>
<name>A0A0A2A4M5_PROMR</name>
<evidence type="ECO:0000313" key="1">
    <source>
        <dbReference type="EMBL" id="KGF95796.1"/>
    </source>
</evidence>